<dbReference type="Pfam" id="PF25183">
    <property type="entry name" value="OMP_b-brl_4"/>
    <property type="match status" value="2"/>
</dbReference>
<dbReference type="SUPFAM" id="SSF49452">
    <property type="entry name" value="Starch-binding domain-like"/>
    <property type="match status" value="1"/>
</dbReference>
<sequence length="990" mass="107807">MRLATAAFPAATALAVMATAPLLAQTLTTGSIGGTILSRTTGALQAGLQVRLTSAQITRTVTTDAQGRFLAGLLNPGHWHIVVDKPGYQTWTAGIPVSLNAETPVLIRLVEVEGATVSVTAETAMDFTSLAGITTRTEETLKRLPLARNMSDLALLAPTSVVGPATLFGEGLGYSINGASGAESQFLLDGLVTNDPRYGGQGTDLVTDFLESAEVQTSGFKPEYSTMGGVFSAALKSGTNTFKGVAWATYLPGALTAGSKGNSIAAETAPPSRYDLGFHAGGPLLKDRFFYFVGVDADQYRIPADSGQIGMYPTPGGGRTIINAQKTRALQVVTKLNWYLNPDQQFTVSIFGTRRTLDVPFRGPTTFSDANYGAATTNESTNVSLVYDHTLTPNLFLSVKLGSAQQESRVQPEDTSRASIEDHLWFSPGGGGPDPRYEGQTFMRGGYGLYFSETSRSRQVRADLIWAPGRHEVKIGASRTDLRFWRQDWASGPPGGDAIWAIYPNSNSPSGLMASSDQMGQIGGATITARQHAFYVQDSWEVRPGFRAFYGLRAETQEHFDRLGKRVMAFTKLGDGLEPRLGFTWDPNRDGRSKVSGSYAWYHELVPLQASMMVYGNFLGYWRFYNLDTYDPRGLGTLGAQTGALDMTTPYVQEPVAEGLKLPRRTEITLGYERDLGKGFTFTFRAVSRKLDHPMEDSLILRPGGTWADGQAYDNVYAPGVGYIARGIRWNPGPSVSWIAPPGDVDAQGNPIGGKRITVTNTLFKEATNQYLALTMGLQQRGERSFWSLTYTWSHFYGDYQGVIANDLGGGAYVNAHATGYYDTWAYVGTGNLALDRRHNIKLDGYRRFTLAGRPLTLGAKWTWVSGLPISQFDDGSTTAGLPPGTMSQRGDYSLDPGQYGMTPDRFLFGNHGRAPSQSVVDLHLDLEFHFMRTKLVPVLDVFNLFNTRVATAIWQMATYMGSGLPNPNFGEAQSWVPGRRFQVGARVVF</sequence>
<accession>A0A9D7XKL8</accession>
<dbReference type="Pfam" id="PF13620">
    <property type="entry name" value="CarboxypepD_reg"/>
    <property type="match status" value="1"/>
</dbReference>
<reference evidence="6" key="1">
    <citation type="submission" date="2020-10" db="EMBL/GenBank/DDBJ databases">
        <title>Connecting structure to function with the recovery of over 1000 high-quality activated sludge metagenome-assembled genomes encoding full-length rRNA genes using long-read sequencing.</title>
        <authorList>
            <person name="Singleton C.M."/>
            <person name="Petriglieri F."/>
            <person name="Kristensen J.M."/>
            <person name="Kirkegaard R.H."/>
            <person name="Michaelsen T.Y."/>
            <person name="Andersen M.H."/>
            <person name="Karst S.M."/>
            <person name="Dueholm M.S."/>
            <person name="Nielsen P.H."/>
            <person name="Albertsen M."/>
        </authorList>
    </citation>
    <scope>NUCLEOTIDE SEQUENCE</scope>
    <source>
        <strain evidence="6">Skiv_18-Q3-R9-52_MAXAC.067</strain>
    </source>
</reference>
<evidence type="ECO:0000259" key="5">
    <source>
        <dbReference type="Pfam" id="PF25183"/>
    </source>
</evidence>
<dbReference type="Gene3D" id="2.40.170.20">
    <property type="entry name" value="TonB-dependent receptor, beta-barrel domain"/>
    <property type="match status" value="1"/>
</dbReference>
<evidence type="ECO:0000256" key="4">
    <source>
        <dbReference type="SAM" id="SignalP"/>
    </source>
</evidence>
<evidence type="ECO:0000256" key="1">
    <source>
        <dbReference type="ARBA" id="ARBA00004442"/>
    </source>
</evidence>
<protein>
    <submittedName>
        <fullName evidence="6">TonB-dependent receptor</fullName>
    </submittedName>
</protein>
<dbReference type="SUPFAM" id="SSF56935">
    <property type="entry name" value="Porins"/>
    <property type="match status" value="1"/>
</dbReference>
<dbReference type="AlphaFoldDB" id="A0A9D7XKL8"/>
<dbReference type="GO" id="GO:0030246">
    <property type="term" value="F:carbohydrate binding"/>
    <property type="evidence" value="ECO:0007669"/>
    <property type="project" value="InterPro"/>
</dbReference>
<feature type="domain" description="TonB-dependent transporter Oar-like beta-barrel" evidence="5">
    <location>
        <begin position="235"/>
        <end position="303"/>
    </location>
</feature>
<feature type="domain" description="TonB-dependent transporter Oar-like beta-barrel" evidence="5">
    <location>
        <begin position="320"/>
        <end position="952"/>
    </location>
</feature>
<dbReference type="EMBL" id="JADKIO010000005">
    <property type="protein sequence ID" value="MBK9795769.1"/>
    <property type="molecule type" value="Genomic_DNA"/>
</dbReference>
<feature type="chain" id="PRO_5038767579" evidence="4">
    <location>
        <begin position="25"/>
        <end position="990"/>
    </location>
</feature>
<dbReference type="Proteomes" id="UP000886657">
    <property type="component" value="Unassembled WGS sequence"/>
</dbReference>
<dbReference type="InterPro" id="IPR036942">
    <property type="entry name" value="Beta-barrel_TonB_sf"/>
</dbReference>
<evidence type="ECO:0000313" key="7">
    <source>
        <dbReference type="Proteomes" id="UP000886657"/>
    </source>
</evidence>
<gene>
    <name evidence="6" type="ORF">IPP58_04630</name>
</gene>
<evidence type="ECO:0000313" key="6">
    <source>
        <dbReference type="EMBL" id="MBK9795769.1"/>
    </source>
</evidence>
<dbReference type="InterPro" id="IPR013784">
    <property type="entry name" value="Carb-bd-like_fold"/>
</dbReference>
<evidence type="ECO:0000256" key="3">
    <source>
        <dbReference type="ARBA" id="ARBA00023237"/>
    </source>
</evidence>
<feature type="signal peptide" evidence="4">
    <location>
        <begin position="1"/>
        <end position="24"/>
    </location>
</feature>
<keyword evidence="6" id="KW-0675">Receptor</keyword>
<comment type="subcellular location">
    <subcellularLocation>
        <location evidence="1">Cell outer membrane</location>
    </subcellularLocation>
</comment>
<evidence type="ECO:0000256" key="2">
    <source>
        <dbReference type="ARBA" id="ARBA00023136"/>
    </source>
</evidence>
<dbReference type="Gene3D" id="2.60.40.1120">
    <property type="entry name" value="Carboxypeptidase-like, regulatory domain"/>
    <property type="match status" value="1"/>
</dbReference>
<dbReference type="InterPro" id="IPR057601">
    <property type="entry name" value="Oar-like_b-barrel"/>
</dbReference>
<organism evidence="6 7">
    <name type="scientific">Candidatus Geothrix skivensis</name>
    <dbReference type="NCBI Taxonomy" id="2954439"/>
    <lineage>
        <taxon>Bacteria</taxon>
        <taxon>Pseudomonadati</taxon>
        <taxon>Acidobacteriota</taxon>
        <taxon>Holophagae</taxon>
        <taxon>Holophagales</taxon>
        <taxon>Holophagaceae</taxon>
        <taxon>Geothrix</taxon>
    </lineage>
</organism>
<dbReference type="GO" id="GO:0009279">
    <property type="term" value="C:cell outer membrane"/>
    <property type="evidence" value="ECO:0007669"/>
    <property type="project" value="UniProtKB-SubCell"/>
</dbReference>
<comment type="caution">
    <text evidence="6">The sequence shown here is derived from an EMBL/GenBank/DDBJ whole genome shotgun (WGS) entry which is preliminary data.</text>
</comment>
<name>A0A9D7XKL8_9BACT</name>
<keyword evidence="2" id="KW-0472">Membrane</keyword>
<proteinExistence type="predicted"/>
<keyword evidence="3" id="KW-0998">Cell outer membrane</keyword>
<keyword evidence="4" id="KW-0732">Signal</keyword>